<dbReference type="InterPro" id="IPR049244">
    <property type="entry name" value="DUF6879"/>
</dbReference>
<dbReference type="RefSeq" id="WP_345680750.1">
    <property type="nucleotide sequence ID" value="NZ_BAABHS010000053.1"/>
</dbReference>
<feature type="domain" description="DUF6879" evidence="1">
    <location>
        <begin position="8"/>
        <end position="174"/>
    </location>
</feature>
<organism evidence="2 3">
    <name type="scientific">Yinghuangia aomiensis</name>
    <dbReference type="NCBI Taxonomy" id="676205"/>
    <lineage>
        <taxon>Bacteria</taxon>
        <taxon>Bacillati</taxon>
        <taxon>Actinomycetota</taxon>
        <taxon>Actinomycetes</taxon>
        <taxon>Kitasatosporales</taxon>
        <taxon>Streptomycetaceae</taxon>
        <taxon>Yinghuangia</taxon>
    </lineage>
</organism>
<sequence length="175" mass="20249">MLRNAPPFEELLAGCRKQALHLELRDSYADPYEAQRIADWKAGVRHTVDSPRELWWHPWLDLVQETVARGIAVRRARVVSEPVSDYTHALYDRTFANVHAGEDVRWLSRRKTSDIGMPGNDFWLFDDTIVRFGYFAGDGTYLGDEVDDDPAVLRLCARAFDEVWDRATPHAEYRI</sequence>
<dbReference type="EMBL" id="BAABHS010000053">
    <property type="protein sequence ID" value="GAA4994696.1"/>
    <property type="molecule type" value="Genomic_DNA"/>
</dbReference>
<dbReference type="Proteomes" id="UP001500466">
    <property type="component" value="Unassembled WGS sequence"/>
</dbReference>
<reference evidence="3" key="1">
    <citation type="journal article" date="2019" name="Int. J. Syst. Evol. Microbiol.">
        <title>The Global Catalogue of Microorganisms (GCM) 10K type strain sequencing project: providing services to taxonomists for standard genome sequencing and annotation.</title>
        <authorList>
            <consortium name="The Broad Institute Genomics Platform"/>
            <consortium name="The Broad Institute Genome Sequencing Center for Infectious Disease"/>
            <person name="Wu L."/>
            <person name="Ma J."/>
        </authorList>
    </citation>
    <scope>NUCLEOTIDE SEQUENCE [LARGE SCALE GENOMIC DNA]</scope>
    <source>
        <strain evidence="3">JCM 17986</strain>
    </source>
</reference>
<protein>
    <recommendedName>
        <fullName evidence="1">DUF6879 domain-containing protein</fullName>
    </recommendedName>
</protein>
<proteinExistence type="predicted"/>
<evidence type="ECO:0000259" key="1">
    <source>
        <dbReference type="Pfam" id="PF21806"/>
    </source>
</evidence>
<dbReference type="Pfam" id="PF21806">
    <property type="entry name" value="DUF6879"/>
    <property type="match status" value="1"/>
</dbReference>
<comment type="caution">
    <text evidence="2">The sequence shown here is derived from an EMBL/GenBank/DDBJ whole genome shotgun (WGS) entry which is preliminary data.</text>
</comment>
<keyword evidence="3" id="KW-1185">Reference proteome</keyword>
<gene>
    <name evidence="2" type="ORF">GCM10023205_79420</name>
</gene>
<accession>A0ABP9ICH8</accession>
<name>A0ABP9ICH8_9ACTN</name>
<evidence type="ECO:0000313" key="2">
    <source>
        <dbReference type="EMBL" id="GAA4994696.1"/>
    </source>
</evidence>
<evidence type="ECO:0000313" key="3">
    <source>
        <dbReference type="Proteomes" id="UP001500466"/>
    </source>
</evidence>